<feature type="non-terminal residue" evidence="1">
    <location>
        <position position="289"/>
    </location>
</feature>
<sequence length="289" mass="29854">MPKALAAAGVRADERLRLRRAGARGAGLHVLGPVAEGEVLLMVPSAAHLTGEGARRLLGADGLDGEAALCALLATARRDAEKGGDALGLREYLLALPGGFPSLPLCFSEGEAAAELRGTALLPAVQALRQQVDQEQAAAVQELGPELEAVWSDSRWRWARAVLLTRAGPSLGVAHAAEAGDDGAGEACTLVVPLVDFCNCAADPSAECRLGDRGEVALVARRALEPGAEVTITYGAQSREQLLFTFGFALAEAREKDISSLCLRVLGALTSSSAAGFGGVASLWPKPSE</sequence>
<dbReference type="Gene3D" id="3.90.1410.10">
    <property type="entry name" value="set domain protein methyltransferase, domain 1"/>
    <property type="match status" value="1"/>
</dbReference>
<protein>
    <recommendedName>
        <fullName evidence="3">SET domain-containing protein</fullName>
    </recommendedName>
</protein>
<dbReference type="PANTHER" id="PTHR13271">
    <property type="entry name" value="UNCHARACTERIZED PUTATIVE METHYLTRANSFERASE"/>
    <property type="match status" value="1"/>
</dbReference>
<organism evidence="1 2">
    <name type="scientific">Prorocentrum cordatum</name>
    <dbReference type="NCBI Taxonomy" id="2364126"/>
    <lineage>
        <taxon>Eukaryota</taxon>
        <taxon>Sar</taxon>
        <taxon>Alveolata</taxon>
        <taxon>Dinophyceae</taxon>
        <taxon>Prorocentrales</taxon>
        <taxon>Prorocentraceae</taxon>
        <taxon>Prorocentrum</taxon>
    </lineage>
</organism>
<dbReference type="SUPFAM" id="SSF82199">
    <property type="entry name" value="SET domain"/>
    <property type="match status" value="1"/>
</dbReference>
<dbReference type="CDD" id="cd10527">
    <property type="entry name" value="SET_LSMT"/>
    <property type="match status" value="1"/>
</dbReference>
<evidence type="ECO:0008006" key="3">
    <source>
        <dbReference type="Google" id="ProtNLM"/>
    </source>
</evidence>
<dbReference type="InterPro" id="IPR050600">
    <property type="entry name" value="SETD3_SETD6_MTase"/>
</dbReference>
<reference evidence="1" key="1">
    <citation type="submission" date="2023-10" db="EMBL/GenBank/DDBJ databases">
        <authorList>
            <person name="Chen Y."/>
            <person name="Shah S."/>
            <person name="Dougan E. K."/>
            <person name="Thang M."/>
            <person name="Chan C."/>
        </authorList>
    </citation>
    <scope>NUCLEOTIDE SEQUENCE [LARGE SCALE GENOMIC DNA]</scope>
</reference>
<accession>A0ABN9YI09</accession>
<evidence type="ECO:0000313" key="2">
    <source>
        <dbReference type="Proteomes" id="UP001189429"/>
    </source>
</evidence>
<name>A0ABN9YI09_9DINO</name>
<keyword evidence="2" id="KW-1185">Reference proteome</keyword>
<gene>
    <name evidence="1" type="ORF">PCOR1329_LOCUS85668</name>
</gene>
<dbReference type="EMBL" id="CAUYUJ010022677">
    <property type="protein sequence ID" value="CAK0911951.1"/>
    <property type="molecule type" value="Genomic_DNA"/>
</dbReference>
<dbReference type="InterPro" id="IPR046341">
    <property type="entry name" value="SET_dom_sf"/>
</dbReference>
<proteinExistence type="predicted"/>
<dbReference type="PANTHER" id="PTHR13271:SF151">
    <property type="entry name" value="SET DOMAIN-CONTAINING PROTEIN 4"/>
    <property type="match status" value="1"/>
</dbReference>
<dbReference type="Proteomes" id="UP001189429">
    <property type="component" value="Unassembled WGS sequence"/>
</dbReference>
<evidence type="ECO:0000313" key="1">
    <source>
        <dbReference type="EMBL" id="CAK0911951.1"/>
    </source>
</evidence>
<comment type="caution">
    <text evidence="1">The sequence shown here is derived from an EMBL/GenBank/DDBJ whole genome shotgun (WGS) entry which is preliminary data.</text>
</comment>